<dbReference type="InterPro" id="IPR045026">
    <property type="entry name" value="LIMYB"/>
</dbReference>
<feature type="compositionally biased region" description="Basic and acidic residues" evidence="1">
    <location>
        <begin position="325"/>
        <end position="334"/>
    </location>
</feature>
<keyword evidence="2" id="KW-0472">Membrane</keyword>
<dbReference type="PANTHER" id="PTHR47584:SF14">
    <property type="entry name" value="L10-INTERACTING MYB DOMAIN-CONTAINING PROTEIN-LIKE"/>
    <property type="match status" value="1"/>
</dbReference>
<dbReference type="Proteomes" id="UP000295252">
    <property type="component" value="Chromosome XI"/>
</dbReference>
<dbReference type="Gramene" id="CDP05628">
    <property type="protein sequence ID" value="CDP05628"/>
    <property type="gene ID" value="GSCOC_T00020789001"/>
</dbReference>
<protein>
    <recommendedName>
        <fullName evidence="5">Myb/SANT-like domain-containing protein</fullName>
    </recommendedName>
</protein>
<evidence type="ECO:0008006" key="5">
    <source>
        <dbReference type="Google" id="ProtNLM"/>
    </source>
</evidence>
<feature type="region of interest" description="Disordered" evidence="1">
    <location>
        <begin position="391"/>
        <end position="411"/>
    </location>
</feature>
<keyword evidence="4" id="KW-1185">Reference proteome</keyword>
<evidence type="ECO:0000313" key="4">
    <source>
        <dbReference type="Proteomes" id="UP000295252"/>
    </source>
</evidence>
<gene>
    <name evidence="3" type="ORF">GSCOC_T00020789001</name>
</gene>
<proteinExistence type="predicted"/>
<dbReference type="AlphaFoldDB" id="A0A068UDB5"/>
<evidence type="ECO:0000313" key="3">
    <source>
        <dbReference type="EMBL" id="CDP05628.1"/>
    </source>
</evidence>
<feature type="transmembrane region" description="Helical" evidence="2">
    <location>
        <begin position="501"/>
        <end position="520"/>
    </location>
</feature>
<keyword evidence="2" id="KW-0812">Transmembrane</keyword>
<accession>A0A068UDB5</accession>
<dbReference type="EMBL" id="HG739101">
    <property type="protein sequence ID" value="CDP05628.1"/>
    <property type="molecule type" value="Genomic_DNA"/>
</dbReference>
<evidence type="ECO:0000256" key="1">
    <source>
        <dbReference type="SAM" id="MobiDB-lite"/>
    </source>
</evidence>
<dbReference type="PANTHER" id="PTHR47584">
    <property type="match status" value="1"/>
</dbReference>
<keyword evidence="2" id="KW-1133">Transmembrane helix</keyword>
<sequence>MGSFGLTVFSKTVFVFEKQQLLINWYLQSNFILLFGATKQGRLVFSLPFSKVTCPLLPAVLPKVVCVVLTLFTALFSATNFDSCVNTALKTKNCENPRGSNSAWGENDLQKCISNYYKVIPASPLLSLLIILSLFCPADSISTNVSDCLCLWINKMRKQRRNPGGQKFYFTRKQEVEIANRLVSMHRASEIRENNIGSYVVPEIQQQLNCQFGTSFTWDSIRAKYYVLRELTKLYIAFKRREMGLGWDSQNFTWLMDDSKWAELAQVNPKFLKFQDDCTVYHLLEEVFVNQGATGDFSAGFENEPHTSPEERYMENLARSSRGKGRSDAAHEGVETELAGANEAKGRKGKGKRKSGDMSSGSPMSTASHSASNRYMKALDTIESLVSRHKSSSMGVSVSSPDKQCSGRGGPTKTTYEVAMDQLRGMENISYASKMAVAEILKDKQELAIWNLAQSDADRITFMKMKGCFPPDTQEPPPPPPGVVICLFGFRPRTGHEFVQFLLNLTGVVGFLLLLMMCLWH</sequence>
<dbReference type="InParanoid" id="A0A068UDB5"/>
<name>A0A068UDB5_COFCA</name>
<feature type="region of interest" description="Disordered" evidence="1">
    <location>
        <begin position="298"/>
        <end position="371"/>
    </location>
</feature>
<organism evidence="3 4">
    <name type="scientific">Coffea canephora</name>
    <name type="common">Robusta coffee</name>
    <dbReference type="NCBI Taxonomy" id="49390"/>
    <lineage>
        <taxon>Eukaryota</taxon>
        <taxon>Viridiplantae</taxon>
        <taxon>Streptophyta</taxon>
        <taxon>Embryophyta</taxon>
        <taxon>Tracheophyta</taxon>
        <taxon>Spermatophyta</taxon>
        <taxon>Magnoliopsida</taxon>
        <taxon>eudicotyledons</taxon>
        <taxon>Gunneridae</taxon>
        <taxon>Pentapetalae</taxon>
        <taxon>asterids</taxon>
        <taxon>lamiids</taxon>
        <taxon>Gentianales</taxon>
        <taxon>Rubiaceae</taxon>
        <taxon>Ixoroideae</taxon>
        <taxon>Gardenieae complex</taxon>
        <taxon>Bertiereae - Coffeeae clade</taxon>
        <taxon>Coffeeae</taxon>
        <taxon>Coffea</taxon>
    </lineage>
</organism>
<evidence type="ECO:0000256" key="2">
    <source>
        <dbReference type="SAM" id="Phobius"/>
    </source>
</evidence>
<reference evidence="4" key="1">
    <citation type="journal article" date="2014" name="Science">
        <title>The coffee genome provides insight into the convergent evolution of caffeine biosynthesis.</title>
        <authorList>
            <person name="Denoeud F."/>
            <person name="Carretero-Paulet L."/>
            <person name="Dereeper A."/>
            <person name="Droc G."/>
            <person name="Guyot R."/>
            <person name="Pietrella M."/>
            <person name="Zheng C."/>
            <person name="Alberti A."/>
            <person name="Anthony F."/>
            <person name="Aprea G."/>
            <person name="Aury J.M."/>
            <person name="Bento P."/>
            <person name="Bernard M."/>
            <person name="Bocs S."/>
            <person name="Campa C."/>
            <person name="Cenci A."/>
            <person name="Combes M.C."/>
            <person name="Crouzillat D."/>
            <person name="Da Silva C."/>
            <person name="Daddiego L."/>
            <person name="De Bellis F."/>
            <person name="Dussert S."/>
            <person name="Garsmeur O."/>
            <person name="Gayraud T."/>
            <person name="Guignon V."/>
            <person name="Jahn K."/>
            <person name="Jamilloux V."/>
            <person name="Joet T."/>
            <person name="Labadie K."/>
            <person name="Lan T."/>
            <person name="Leclercq J."/>
            <person name="Lepelley M."/>
            <person name="Leroy T."/>
            <person name="Li L.T."/>
            <person name="Librado P."/>
            <person name="Lopez L."/>
            <person name="Munoz A."/>
            <person name="Noel B."/>
            <person name="Pallavicini A."/>
            <person name="Perrotta G."/>
            <person name="Poncet V."/>
            <person name="Pot D."/>
            <person name="Priyono X."/>
            <person name="Rigoreau M."/>
            <person name="Rouard M."/>
            <person name="Rozas J."/>
            <person name="Tranchant-Dubreuil C."/>
            <person name="VanBuren R."/>
            <person name="Zhang Q."/>
            <person name="Andrade A.C."/>
            <person name="Argout X."/>
            <person name="Bertrand B."/>
            <person name="de Kochko A."/>
            <person name="Graziosi G."/>
            <person name="Henry R.J."/>
            <person name="Jayarama X."/>
            <person name="Ming R."/>
            <person name="Nagai C."/>
            <person name="Rounsley S."/>
            <person name="Sankoff D."/>
            <person name="Giuliano G."/>
            <person name="Albert V.A."/>
            <person name="Wincker P."/>
            <person name="Lashermes P."/>
        </authorList>
    </citation>
    <scope>NUCLEOTIDE SEQUENCE [LARGE SCALE GENOMIC DNA]</scope>
    <source>
        <strain evidence="4">cv. DH200-94</strain>
    </source>
</reference>
<feature type="compositionally biased region" description="Basic and acidic residues" evidence="1">
    <location>
        <begin position="303"/>
        <end position="314"/>
    </location>
</feature>